<protein>
    <submittedName>
        <fullName evidence="2">Ribosomal subunit interface protein</fullName>
    </submittedName>
</protein>
<dbReference type="PANTHER" id="PTHR33231:SF1">
    <property type="entry name" value="30S RIBOSOMAL PROTEIN"/>
    <property type="match status" value="1"/>
</dbReference>
<gene>
    <name evidence="2" type="ORF">A2372_01530</name>
</gene>
<dbReference type="GO" id="GO:0043024">
    <property type="term" value="F:ribosomal small subunit binding"/>
    <property type="evidence" value="ECO:0007669"/>
    <property type="project" value="TreeGrafter"/>
</dbReference>
<dbReference type="STRING" id="1802559.A2372_01530"/>
<dbReference type="CDD" id="cd00552">
    <property type="entry name" value="RaiA"/>
    <property type="match status" value="1"/>
</dbReference>
<proteinExistence type="predicted"/>
<dbReference type="EMBL" id="MGIT01000001">
    <property type="protein sequence ID" value="OGM93080.1"/>
    <property type="molecule type" value="Genomic_DNA"/>
</dbReference>
<dbReference type="Proteomes" id="UP000176422">
    <property type="component" value="Unassembled WGS sequence"/>
</dbReference>
<dbReference type="SUPFAM" id="SSF69754">
    <property type="entry name" value="Ribosome binding protein Y (YfiA homologue)"/>
    <property type="match status" value="1"/>
</dbReference>
<dbReference type="Gene3D" id="3.30.160.100">
    <property type="entry name" value="Ribosome hibernation promotion factor-like"/>
    <property type="match status" value="1"/>
</dbReference>
<organism evidence="2 3">
    <name type="scientific">Candidatus Wolfebacteria bacterium RIFOXYB1_FULL_54_12</name>
    <dbReference type="NCBI Taxonomy" id="1802559"/>
    <lineage>
        <taxon>Bacteria</taxon>
        <taxon>Candidatus Wolfeibacteriota</taxon>
    </lineage>
</organism>
<evidence type="ECO:0000256" key="1">
    <source>
        <dbReference type="ARBA" id="ARBA00022845"/>
    </source>
</evidence>
<sequence>MQVNKGEINQSKKTMQIIIKATQLELTDALNQYAEDRIKSLEKYIGRFETQGEAIARVELARTTQHHRNGDVFNVEVNLHMNGDVIRAARDGEEMYATIDEVKDILKLEIQKYKDLHVEKPISDAQRAGE</sequence>
<dbReference type="NCBIfam" id="TIGR00741">
    <property type="entry name" value="yfiA"/>
    <property type="match status" value="1"/>
</dbReference>
<dbReference type="PANTHER" id="PTHR33231">
    <property type="entry name" value="30S RIBOSOMAL PROTEIN"/>
    <property type="match status" value="1"/>
</dbReference>
<reference evidence="2 3" key="1">
    <citation type="journal article" date="2016" name="Nat. Commun.">
        <title>Thousands of microbial genomes shed light on interconnected biogeochemical processes in an aquifer system.</title>
        <authorList>
            <person name="Anantharaman K."/>
            <person name="Brown C.T."/>
            <person name="Hug L.A."/>
            <person name="Sharon I."/>
            <person name="Castelle C.J."/>
            <person name="Probst A.J."/>
            <person name="Thomas B.C."/>
            <person name="Singh A."/>
            <person name="Wilkins M.J."/>
            <person name="Karaoz U."/>
            <person name="Brodie E.L."/>
            <person name="Williams K.H."/>
            <person name="Hubbard S.S."/>
            <person name="Banfield J.F."/>
        </authorList>
    </citation>
    <scope>NUCLEOTIDE SEQUENCE [LARGE SCALE GENOMIC DNA]</scope>
</reference>
<dbReference type="InterPro" id="IPR036567">
    <property type="entry name" value="RHF-like"/>
</dbReference>
<dbReference type="AlphaFoldDB" id="A0A1F8DX10"/>
<evidence type="ECO:0000313" key="2">
    <source>
        <dbReference type="EMBL" id="OGM93080.1"/>
    </source>
</evidence>
<dbReference type="InterPro" id="IPR003489">
    <property type="entry name" value="RHF/RaiA"/>
</dbReference>
<dbReference type="Pfam" id="PF02482">
    <property type="entry name" value="Ribosomal_S30AE"/>
    <property type="match status" value="1"/>
</dbReference>
<comment type="caution">
    <text evidence="2">The sequence shown here is derived from an EMBL/GenBank/DDBJ whole genome shotgun (WGS) entry which is preliminary data.</text>
</comment>
<evidence type="ECO:0000313" key="3">
    <source>
        <dbReference type="Proteomes" id="UP000176422"/>
    </source>
</evidence>
<dbReference type="GO" id="GO:0045900">
    <property type="term" value="P:negative regulation of translational elongation"/>
    <property type="evidence" value="ECO:0007669"/>
    <property type="project" value="TreeGrafter"/>
</dbReference>
<dbReference type="GO" id="GO:0022627">
    <property type="term" value="C:cytosolic small ribosomal subunit"/>
    <property type="evidence" value="ECO:0007669"/>
    <property type="project" value="TreeGrafter"/>
</dbReference>
<accession>A0A1F8DX10</accession>
<dbReference type="InterPro" id="IPR050574">
    <property type="entry name" value="HPF/YfiA_ribosome-assoc"/>
</dbReference>
<keyword evidence="1" id="KW-0810">Translation regulation</keyword>
<name>A0A1F8DX10_9BACT</name>